<dbReference type="EMBL" id="CBTN010000010">
    <property type="protein sequence ID" value="CDH51465.1"/>
    <property type="molecule type" value="Genomic_DNA"/>
</dbReference>
<keyword evidence="4" id="KW-1185">Reference proteome</keyword>
<evidence type="ECO:0000256" key="1">
    <source>
        <dbReference type="ARBA" id="ARBA00023172"/>
    </source>
</evidence>
<dbReference type="InterPro" id="IPR011010">
    <property type="entry name" value="DNA_brk_join_enz"/>
</dbReference>
<feature type="compositionally biased region" description="Basic and acidic residues" evidence="2">
    <location>
        <begin position="204"/>
        <end position="219"/>
    </location>
</feature>
<name>A0A068RP34_9FUNG</name>
<dbReference type="AlphaFoldDB" id="A0A068RP34"/>
<dbReference type="SUPFAM" id="SSF56349">
    <property type="entry name" value="DNA breaking-rejoining enzymes"/>
    <property type="match status" value="1"/>
</dbReference>
<dbReference type="InterPro" id="IPR013762">
    <property type="entry name" value="Integrase-like_cat_sf"/>
</dbReference>
<dbReference type="Gene3D" id="1.10.443.10">
    <property type="entry name" value="Intergrase catalytic core"/>
    <property type="match status" value="1"/>
</dbReference>
<proteinExistence type="predicted"/>
<dbReference type="GO" id="GO:0006310">
    <property type="term" value="P:DNA recombination"/>
    <property type="evidence" value="ECO:0007669"/>
    <property type="project" value="UniProtKB-KW"/>
</dbReference>
<feature type="compositionally biased region" description="Low complexity" evidence="2">
    <location>
        <begin position="221"/>
        <end position="243"/>
    </location>
</feature>
<organism evidence="3 4">
    <name type="scientific">Lichtheimia corymbifera JMRC:FSU:9682</name>
    <dbReference type="NCBI Taxonomy" id="1263082"/>
    <lineage>
        <taxon>Eukaryota</taxon>
        <taxon>Fungi</taxon>
        <taxon>Fungi incertae sedis</taxon>
        <taxon>Mucoromycota</taxon>
        <taxon>Mucoromycotina</taxon>
        <taxon>Mucoromycetes</taxon>
        <taxon>Mucorales</taxon>
        <taxon>Lichtheimiaceae</taxon>
        <taxon>Lichtheimia</taxon>
    </lineage>
</organism>
<dbReference type="GO" id="GO:0003677">
    <property type="term" value="F:DNA binding"/>
    <property type="evidence" value="ECO:0007669"/>
    <property type="project" value="InterPro"/>
</dbReference>
<feature type="region of interest" description="Disordered" evidence="2">
    <location>
        <begin position="199"/>
        <end position="243"/>
    </location>
</feature>
<evidence type="ECO:0000256" key="2">
    <source>
        <dbReference type="SAM" id="MobiDB-lite"/>
    </source>
</evidence>
<sequence>MIQLSDRNSCKASRKSPMAQHFVLLQGAEGNPTQATIYSLRRGLISAARDAGLDDHALSRVAGHSDKANTVFKHYTRWDHGQTPSGPSNSILSEKRVDRGFKTSWHTPIVEAISIWPSYCWSKSFNESLDTKYWRSPYEYRLEKIKEDPIYMELEKKAAEQTDPHKKMIALAKRKSFLDTKRRATNKAKRQQIFSRLESEYEIDEHGQRQRPDWSRNDTHSSPSTSATSTSTPTTPSSSSPRSLNDKRFLFIKSLFNRSQELPSGLRCPDCTSTFAGKYELIKHMYNSKIPRHWPDSKKGSRSGAHSNERMWLAEHGEMIAGSSL</sequence>
<reference evidence="3" key="1">
    <citation type="submission" date="2013-08" db="EMBL/GenBank/DDBJ databases">
        <title>Gene expansion shapes genome architecture in the human pathogen Lichtheimia corymbifera: an evolutionary genomics analysis in the ancient terrestrial Mucorales (Mucoromycotina).</title>
        <authorList>
            <person name="Schwartze V.U."/>
            <person name="Winter S."/>
            <person name="Shelest E."/>
            <person name="Marcet-Houben M."/>
            <person name="Horn F."/>
            <person name="Wehner S."/>
            <person name="Hoffmann K."/>
            <person name="Riege K."/>
            <person name="Sammeth M."/>
            <person name="Nowrousian M."/>
            <person name="Valiante V."/>
            <person name="Linde J."/>
            <person name="Jacobsen I.D."/>
            <person name="Marz M."/>
            <person name="Brakhage A.A."/>
            <person name="Gabaldon T."/>
            <person name="Bocker S."/>
            <person name="Voigt K."/>
        </authorList>
    </citation>
    <scope>NUCLEOTIDE SEQUENCE [LARGE SCALE GENOMIC DNA]</scope>
    <source>
        <strain evidence="3">FSU 9682</strain>
    </source>
</reference>
<comment type="caution">
    <text evidence="3">The sequence shown here is derived from an EMBL/GenBank/DDBJ whole genome shotgun (WGS) entry which is preliminary data.</text>
</comment>
<gene>
    <name evidence="3" type="ORF">LCOR_03067.1</name>
</gene>
<dbReference type="GO" id="GO:0015074">
    <property type="term" value="P:DNA integration"/>
    <property type="evidence" value="ECO:0007669"/>
    <property type="project" value="InterPro"/>
</dbReference>
<accession>A0A068RP34</accession>
<dbReference type="Proteomes" id="UP000027586">
    <property type="component" value="Unassembled WGS sequence"/>
</dbReference>
<evidence type="ECO:0000313" key="3">
    <source>
        <dbReference type="EMBL" id="CDH51465.1"/>
    </source>
</evidence>
<keyword evidence="1" id="KW-0233">DNA recombination</keyword>
<dbReference type="VEuPathDB" id="FungiDB:LCOR_03067.1"/>
<protein>
    <submittedName>
        <fullName evidence="3">Uncharacterized protein</fullName>
    </submittedName>
</protein>
<evidence type="ECO:0000313" key="4">
    <source>
        <dbReference type="Proteomes" id="UP000027586"/>
    </source>
</evidence>